<feature type="compositionally biased region" description="Basic and acidic residues" evidence="1">
    <location>
        <begin position="50"/>
        <end position="63"/>
    </location>
</feature>
<feature type="chain" id="PRO_5003436679" evidence="2">
    <location>
        <begin position="19"/>
        <end position="130"/>
    </location>
</feature>
<reference evidence="3 4" key="1">
    <citation type="journal article" date="2011" name="Nat. Biotechnol.">
        <title>Comparative genomic analysis of the thermophilic biomass-degrading fungi Myceliophthora thermophila and Thielavia terrestris.</title>
        <authorList>
            <person name="Berka R.M."/>
            <person name="Grigoriev I.V."/>
            <person name="Otillar R."/>
            <person name="Salamov A."/>
            <person name="Grimwood J."/>
            <person name="Reid I."/>
            <person name="Ishmael N."/>
            <person name="John T."/>
            <person name="Darmond C."/>
            <person name="Moisan M.-C."/>
            <person name="Henrissat B."/>
            <person name="Coutinho P.M."/>
            <person name="Lombard V."/>
            <person name="Natvig D.O."/>
            <person name="Lindquist E."/>
            <person name="Schmutz J."/>
            <person name="Lucas S."/>
            <person name="Harris P."/>
            <person name="Powlowski J."/>
            <person name="Bellemare A."/>
            <person name="Taylor D."/>
            <person name="Butler G."/>
            <person name="de Vries R.P."/>
            <person name="Allijn I.E."/>
            <person name="van den Brink J."/>
            <person name="Ushinsky S."/>
            <person name="Storms R."/>
            <person name="Powell A.J."/>
            <person name="Paulsen I.T."/>
            <person name="Elbourne L.D.H."/>
            <person name="Baker S.E."/>
            <person name="Magnuson J."/>
            <person name="LaBoissiere S."/>
            <person name="Clutterbuck A.J."/>
            <person name="Martinez D."/>
            <person name="Wogulis M."/>
            <person name="de Leon A.L."/>
            <person name="Rey M.W."/>
            <person name="Tsang A."/>
        </authorList>
    </citation>
    <scope>NUCLEOTIDE SEQUENCE [LARGE SCALE GENOMIC DNA]</scope>
    <source>
        <strain evidence="4">ATCC 38088 / NRRL 8126</strain>
    </source>
</reference>
<dbReference type="HOGENOM" id="CLU_1939574_0_0_1"/>
<evidence type="ECO:0000256" key="2">
    <source>
        <dbReference type="SAM" id="SignalP"/>
    </source>
</evidence>
<evidence type="ECO:0000313" key="3">
    <source>
        <dbReference type="EMBL" id="AEO63861.1"/>
    </source>
</evidence>
<gene>
    <name evidence="3" type="ORF">THITE_115524</name>
</gene>
<feature type="signal peptide" evidence="2">
    <location>
        <begin position="1"/>
        <end position="18"/>
    </location>
</feature>
<protein>
    <submittedName>
        <fullName evidence="3">Uncharacterized protein</fullName>
    </submittedName>
</protein>
<keyword evidence="4" id="KW-1185">Reference proteome</keyword>
<feature type="region of interest" description="Disordered" evidence="1">
    <location>
        <begin position="26"/>
        <end position="83"/>
    </location>
</feature>
<dbReference type="EMBL" id="CP003009">
    <property type="protein sequence ID" value="AEO63861.1"/>
    <property type="molecule type" value="Genomic_DNA"/>
</dbReference>
<dbReference type="AlphaFoldDB" id="G2QVT0"/>
<dbReference type="KEGG" id="ttt:THITE_115524"/>
<name>G2QVT0_THETT</name>
<feature type="compositionally biased region" description="Basic and acidic residues" evidence="1">
    <location>
        <begin position="26"/>
        <end position="39"/>
    </location>
</feature>
<evidence type="ECO:0000313" key="4">
    <source>
        <dbReference type="Proteomes" id="UP000008181"/>
    </source>
</evidence>
<accession>G2QVT0</accession>
<feature type="region of interest" description="Disordered" evidence="1">
    <location>
        <begin position="101"/>
        <end position="130"/>
    </location>
</feature>
<evidence type="ECO:0000256" key="1">
    <source>
        <dbReference type="SAM" id="MobiDB-lite"/>
    </source>
</evidence>
<dbReference type="GeneID" id="11517515"/>
<proteinExistence type="predicted"/>
<dbReference type="Proteomes" id="UP000008181">
    <property type="component" value="Chromosome 1"/>
</dbReference>
<sequence>MRLVYLISIVPFLASAWAAPLHSSSIKRDEGYGDKEKTDGFPVTPVTGRAKRDEGYGDKEKTDGFPVPPVTGRDKRELPDSSSKDDYSFILLIYLQSDEGYGDKEKTDGVEVPVRPDESDLCQGKVGQAY</sequence>
<feature type="compositionally biased region" description="Basic and acidic residues" evidence="1">
    <location>
        <begin position="101"/>
        <end position="118"/>
    </location>
</feature>
<organism evidence="3 4">
    <name type="scientific">Thermothielavioides terrestris (strain ATCC 38088 / NRRL 8126)</name>
    <name type="common">Thielavia terrestris</name>
    <dbReference type="NCBI Taxonomy" id="578455"/>
    <lineage>
        <taxon>Eukaryota</taxon>
        <taxon>Fungi</taxon>
        <taxon>Dikarya</taxon>
        <taxon>Ascomycota</taxon>
        <taxon>Pezizomycotina</taxon>
        <taxon>Sordariomycetes</taxon>
        <taxon>Sordariomycetidae</taxon>
        <taxon>Sordariales</taxon>
        <taxon>Chaetomiaceae</taxon>
        <taxon>Thermothielavioides</taxon>
        <taxon>Thermothielavioides terrestris</taxon>
    </lineage>
</organism>
<feature type="compositionally biased region" description="Basic and acidic residues" evidence="1">
    <location>
        <begin position="72"/>
        <end position="83"/>
    </location>
</feature>
<dbReference type="RefSeq" id="XP_003650197.1">
    <property type="nucleotide sequence ID" value="XM_003650149.1"/>
</dbReference>
<keyword evidence="2" id="KW-0732">Signal</keyword>